<proteinExistence type="predicted"/>
<evidence type="ECO:0000313" key="1">
    <source>
        <dbReference type="EMBL" id="SEI40134.1"/>
    </source>
</evidence>
<sequence length="103" mass="11646">MNIWALDKHQDIRHVLLLLSEQLGPDAFVIDAVTSLDPRAIYLLHRQDPGVRVWLYTLGQSPGRYGVHLEYPNSTDTHENVPLSELVAMLAVHFDVPTIQPLP</sequence>
<reference evidence="3 4" key="1">
    <citation type="submission" date="2016-10" db="EMBL/GenBank/DDBJ databases">
        <authorList>
            <person name="de Groot N.N."/>
        </authorList>
    </citation>
    <scope>NUCLEOTIDE SEQUENCE [LARGE SCALE GENOMIC DNA]</scope>
    <source>
        <strain evidence="1 3">DSM 1041</strain>
        <strain evidence="2 4">DSM 373</strain>
    </source>
</reference>
<dbReference type="RefSeq" id="WP_090729800.1">
    <property type="nucleotide sequence ID" value="NZ_FNYO01000002.1"/>
</dbReference>
<dbReference type="Proteomes" id="UP000199005">
    <property type="component" value="Unassembled WGS sequence"/>
</dbReference>
<organism evidence="2 4">
    <name type="scientific">Azotobacter beijerinckii</name>
    <dbReference type="NCBI Taxonomy" id="170623"/>
    <lineage>
        <taxon>Bacteria</taxon>
        <taxon>Pseudomonadati</taxon>
        <taxon>Pseudomonadota</taxon>
        <taxon>Gammaproteobacteria</taxon>
        <taxon>Pseudomonadales</taxon>
        <taxon>Pseudomonadaceae</taxon>
        <taxon>Azotobacter</taxon>
    </lineage>
</organism>
<dbReference type="EMBL" id="FNYQ01000006">
    <property type="protein sequence ID" value="SEI50661.1"/>
    <property type="molecule type" value="Genomic_DNA"/>
</dbReference>
<dbReference type="AlphaFoldDB" id="A0A1H6R4B7"/>
<accession>A0A1H6R4B7</accession>
<dbReference type="Proteomes" id="UP000199250">
    <property type="component" value="Unassembled WGS sequence"/>
</dbReference>
<gene>
    <name evidence="2" type="ORF">SAMN04244572_00602</name>
    <name evidence="1" type="ORF">SAMN04244579_00244</name>
</gene>
<evidence type="ECO:0000313" key="3">
    <source>
        <dbReference type="Proteomes" id="UP000199005"/>
    </source>
</evidence>
<protein>
    <submittedName>
        <fullName evidence="2">Uncharacterized protein</fullName>
    </submittedName>
</protein>
<dbReference type="EMBL" id="FNYO01000002">
    <property type="protein sequence ID" value="SEI40134.1"/>
    <property type="molecule type" value="Genomic_DNA"/>
</dbReference>
<dbReference type="OrthoDB" id="5569134at2"/>
<evidence type="ECO:0000313" key="4">
    <source>
        <dbReference type="Proteomes" id="UP000199250"/>
    </source>
</evidence>
<evidence type="ECO:0000313" key="2">
    <source>
        <dbReference type="EMBL" id="SEI50661.1"/>
    </source>
</evidence>
<name>A0A1H6R4B7_9GAMM</name>